<name>A0A1J1I7A5_9DIPT</name>
<dbReference type="EMBL" id="CVRI01000040">
    <property type="protein sequence ID" value="CRK94830.1"/>
    <property type="molecule type" value="Genomic_DNA"/>
</dbReference>
<sequence length="225" mass="25910">MRLYESYLCNDRWLSVQPSNNKIKHHLKYEIDNNLLLSFSKTHVNTLFRKDKDMLHHKETEFYTYNGKTYQNGDKVYTGPYNQGYCEGYYCINGSLEPYYIECEEIFDPGLVVDGCETIFTEGVCCPNFECPSAISTPSTFEGDAPCTYKGKTYQNRDFVYLGAFDGIGCSFYRCINGNVQRDQTEDCEGAFTDEYIACKPIFTEGVCCPKYDCSHIIMYLNVSQ</sequence>
<accession>A0A1J1I7A5</accession>
<gene>
    <name evidence="1" type="ORF">CLUMA_CG008324</name>
</gene>
<dbReference type="AlphaFoldDB" id="A0A1J1I7A5"/>
<dbReference type="Proteomes" id="UP000183832">
    <property type="component" value="Unassembled WGS sequence"/>
</dbReference>
<reference evidence="1 2" key="1">
    <citation type="submission" date="2015-04" db="EMBL/GenBank/DDBJ databases">
        <authorList>
            <person name="Syromyatnikov M.Y."/>
            <person name="Popov V.N."/>
        </authorList>
    </citation>
    <scope>NUCLEOTIDE SEQUENCE [LARGE SCALE GENOMIC DNA]</scope>
</reference>
<evidence type="ECO:0000313" key="2">
    <source>
        <dbReference type="Proteomes" id="UP000183832"/>
    </source>
</evidence>
<proteinExistence type="predicted"/>
<evidence type="ECO:0000313" key="1">
    <source>
        <dbReference type="EMBL" id="CRK94830.1"/>
    </source>
</evidence>
<organism evidence="1 2">
    <name type="scientific">Clunio marinus</name>
    <dbReference type="NCBI Taxonomy" id="568069"/>
    <lineage>
        <taxon>Eukaryota</taxon>
        <taxon>Metazoa</taxon>
        <taxon>Ecdysozoa</taxon>
        <taxon>Arthropoda</taxon>
        <taxon>Hexapoda</taxon>
        <taxon>Insecta</taxon>
        <taxon>Pterygota</taxon>
        <taxon>Neoptera</taxon>
        <taxon>Endopterygota</taxon>
        <taxon>Diptera</taxon>
        <taxon>Nematocera</taxon>
        <taxon>Chironomoidea</taxon>
        <taxon>Chironomidae</taxon>
        <taxon>Clunio</taxon>
    </lineage>
</organism>
<protein>
    <submittedName>
        <fullName evidence="1">CLUMA_CG008324, isoform A</fullName>
    </submittedName>
</protein>
<keyword evidence="2" id="KW-1185">Reference proteome</keyword>